<feature type="chain" id="PRO_5003630538" description="Lipoprotein" evidence="1">
    <location>
        <begin position="21"/>
        <end position="130"/>
    </location>
</feature>
<accession>I0KEK6</accession>
<dbReference type="Proteomes" id="UP000011058">
    <property type="component" value="Chromosome"/>
</dbReference>
<dbReference type="OrthoDB" id="963098at2"/>
<gene>
    <name evidence="2" type="ORF">FAES_4560</name>
</gene>
<dbReference type="PROSITE" id="PS51257">
    <property type="entry name" value="PROKAR_LIPOPROTEIN"/>
    <property type="match status" value="1"/>
</dbReference>
<proteinExistence type="predicted"/>
<keyword evidence="3" id="KW-1185">Reference proteome</keyword>
<evidence type="ECO:0000313" key="2">
    <source>
        <dbReference type="EMBL" id="CCH02559.1"/>
    </source>
</evidence>
<dbReference type="KEGG" id="fae:FAES_4560"/>
<sequence length="130" mass="14298">MTRWIFVLLLTSLLSCTDKATLNPEGGDVLESSATLRGNSLPVDGCDAHLWLMTTGTSSDSRTYIRLPTQVTRPLMDRVIQAQVAASGTGYWMGSKDVTIRYRETGQTTTLQCGWGATQEVKTIDLLDIR</sequence>
<name>I0KEK6_9BACT</name>
<feature type="signal peptide" evidence="1">
    <location>
        <begin position="1"/>
        <end position="20"/>
    </location>
</feature>
<dbReference type="EMBL" id="HE796683">
    <property type="protein sequence ID" value="CCH02559.1"/>
    <property type="molecule type" value="Genomic_DNA"/>
</dbReference>
<evidence type="ECO:0000256" key="1">
    <source>
        <dbReference type="SAM" id="SignalP"/>
    </source>
</evidence>
<dbReference type="HOGENOM" id="CLU_2023464_0_0_10"/>
<dbReference type="AlphaFoldDB" id="I0KEK6"/>
<organism evidence="2 3">
    <name type="scientific">Fibrella aestuarina BUZ 2</name>
    <dbReference type="NCBI Taxonomy" id="1166018"/>
    <lineage>
        <taxon>Bacteria</taxon>
        <taxon>Pseudomonadati</taxon>
        <taxon>Bacteroidota</taxon>
        <taxon>Cytophagia</taxon>
        <taxon>Cytophagales</taxon>
        <taxon>Spirosomataceae</taxon>
        <taxon>Fibrella</taxon>
    </lineage>
</organism>
<keyword evidence="1" id="KW-0732">Signal</keyword>
<evidence type="ECO:0008006" key="4">
    <source>
        <dbReference type="Google" id="ProtNLM"/>
    </source>
</evidence>
<evidence type="ECO:0000313" key="3">
    <source>
        <dbReference type="Proteomes" id="UP000011058"/>
    </source>
</evidence>
<dbReference type="RefSeq" id="WP_015333658.1">
    <property type="nucleotide sequence ID" value="NC_020054.1"/>
</dbReference>
<reference evidence="2 3" key="1">
    <citation type="journal article" date="2012" name="J. Bacteriol.">
        <title>Genome Sequence of Fibrella aestuarina BUZ 2T, a Filamentous Marine Bacterium.</title>
        <authorList>
            <person name="Filippini M."/>
            <person name="Qi W."/>
            <person name="Blom J."/>
            <person name="Goesmann A."/>
            <person name="Smits T.H."/>
            <person name="Bagheri H.C."/>
        </authorList>
    </citation>
    <scope>NUCLEOTIDE SEQUENCE [LARGE SCALE GENOMIC DNA]</scope>
    <source>
        <strain evidence="3">BUZ 2T</strain>
    </source>
</reference>
<dbReference type="eggNOG" id="ENOG50334QR">
    <property type="taxonomic scope" value="Bacteria"/>
</dbReference>
<protein>
    <recommendedName>
        <fullName evidence="4">Lipoprotein</fullName>
    </recommendedName>
</protein>